<accession>A0A7J6W7C9</accession>
<evidence type="ECO:0000313" key="4">
    <source>
        <dbReference type="Proteomes" id="UP000554482"/>
    </source>
</evidence>
<protein>
    <submittedName>
        <fullName evidence="3">Uncharacterized protein</fullName>
    </submittedName>
</protein>
<evidence type="ECO:0000256" key="1">
    <source>
        <dbReference type="SAM" id="Coils"/>
    </source>
</evidence>
<feature type="region of interest" description="Disordered" evidence="2">
    <location>
        <begin position="70"/>
        <end position="141"/>
    </location>
</feature>
<reference evidence="3 4" key="1">
    <citation type="submission" date="2020-06" db="EMBL/GenBank/DDBJ databases">
        <title>Transcriptomic and genomic resources for Thalictrum thalictroides and T. hernandezii: Facilitating candidate gene discovery in an emerging model plant lineage.</title>
        <authorList>
            <person name="Arias T."/>
            <person name="Riano-Pachon D.M."/>
            <person name="Di Stilio V.S."/>
        </authorList>
    </citation>
    <scope>NUCLEOTIDE SEQUENCE [LARGE SCALE GENOMIC DNA]</scope>
    <source>
        <strain evidence="4">cv. WT478/WT964</strain>
        <tissue evidence="3">Leaves</tissue>
    </source>
</reference>
<proteinExistence type="predicted"/>
<sequence length="141" mass="15744">MADNTRMKSLEANLKSNDLKFAELNEKQDEFKEKQNELQVEMEDIRRILISLSKNMEYILKLQENEVQTNKVAASTSIDVESKDVRTPSSGDGVLGPPPGVVNRNGQADGNNLGDSAEEVIDNHTQSEELNEIEEPEGNKE</sequence>
<gene>
    <name evidence="3" type="ORF">FRX31_017097</name>
</gene>
<name>A0A7J6W7C9_THATH</name>
<keyword evidence="1" id="KW-0175">Coiled coil</keyword>
<organism evidence="3 4">
    <name type="scientific">Thalictrum thalictroides</name>
    <name type="common">Rue-anemone</name>
    <name type="synonym">Anemone thalictroides</name>
    <dbReference type="NCBI Taxonomy" id="46969"/>
    <lineage>
        <taxon>Eukaryota</taxon>
        <taxon>Viridiplantae</taxon>
        <taxon>Streptophyta</taxon>
        <taxon>Embryophyta</taxon>
        <taxon>Tracheophyta</taxon>
        <taxon>Spermatophyta</taxon>
        <taxon>Magnoliopsida</taxon>
        <taxon>Ranunculales</taxon>
        <taxon>Ranunculaceae</taxon>
        <taxon>Thalictroideae</taxon>
        <taxon>Thalictrum</taxon>
    </lineage>
</organism>
<feature type="coiled-coil region" evidence="1">
    <location>
        <begin position="7"/>
        <end position="48"/>
    </location>
</feature>
<feature type="compositionally biased region" description="Polar residues" evidence="2">
    <location>
        <begin position="70"/>
        <end position="79"/>
    </location>
</feature>
<evidence type="ECO:0000256" key="2">
    <source>
        <dbReference type="SAM" id="MobiDB-lite"/>
    </source>
</evidence>
<dbReference type="Proteomes" id="UP000554482">
    <property type="component" value="Unassembled WGS sequence"/>
</dbReference>
<dbReference type="EMBL" id="JABWDY010020219">
    <property type="protein sequence ID" value="KAF5193316.1"/>
    <property type="molecule type" value="Genomic_DNA"/>
</dbReference>
<keyword evidence="4" id="KW-1185">Reference proteome</keyword>
<dbReference type="AlphaFoldDB" id="A0A7J6W7C9"/>
<feature type="compositionally biased region" description="Polar residues" evidence="2">
    <location>
        <begin position="104"/>
        <end position="114"/>
    </location>
</feature>
<comment type="caution">
    <text evidence="3">The sequence shown here is derived from an EMBL/GenBank/DDBJ whole genome shotgun (WGS) entry which is preliminary data.</text>
</comment>
<feature type="compositionally biased region" description="Acidic residues" evidence="2">
    <location>
        <begin position="129"/>
        <end position="141"/>
    </location>
</feature>
<evidence type="ECO:0000313" key="3">
    <source>
        <dbReference type="EMBL" id="KAF5193316.1"/>
    </source>
</evidence>